<dbReference type="GO" id="GO:0061025">
    <property type="term" value="P:membrane fusion"/>
    <property type="evidence" value="ECO:0007669"/>
    <property type="project" value="TreeGrafter"/>
</dbReference>
<evidence type="ECO:0000256" key="1">
    <source>
        <dbReference type="SAM" id="MobiDB-lite"/>
    </source>
</evidence>
<accession>A0A7R9J628</accession>
<dbReference type="EMBL" id="OE181574">
    <property type="protein sequence ID" value="CAD7573379.1"/>
    <property type="molecule type" value="Genomic_DNA"/>
</dbReference>
<dbReference type="SUPFAM" id="SSF54236">
    <property type="entry name" value="Ubiquitin-like"/>
    <property type="match status" value="1"/>
</dbReference>
<sequence>MGWLITGDRSWKVTLLVRGPWGLSRLVHQVPVKAAARAQGTRLTSTQGPPSCQSGHREELVELEEVNPHSRGGKVENHLGKPPSVNPTEIRTSISLSSAVELNTTGALANYATEAGSVNHGVNCCESLTHIFLLLPLSDSPAPATVGAVKPTDDKDQTANEEQAKDSLNLDKALPTTTIQIRLADGSRLIGQFNHTHTIGDVRSYITIKELSDNSATLSDAGILNAAVMQRLT</sequence>
<dbReference type="GO" id="GO:0005829">
    <property type="term" value="C:cytosol"/>
    <property type="evidence" value="ECO:0007669"/>
    <property type="project" value="TreeGrafter"/>
</dbReference>
<evidence type="ECO:0000259" key="2">
    <source>
        <dbReference type="PROSITE" id="PS50033"/>
    </source>
</evidence>
<dbReference type="GO" id="GO:0031468">
    <property type="term" value="P:nuclear membrane reassembly"/>
    <property type="evidence" value="ECO:0007669"/>
    <property type="project" value="TreeGrafter"/>
</dbReference>
<dbReference type="InterPro" id="IPR029071">
    <property type="entry name" value="Ubiquitin-like_domsf"/>
</dbReference>
<name>A0A7R9J628_TIMCA</name>
<feature type="domain" description="UBX" evidence="2">
    <location>
        <begin position="172"/>
        <end position="207"/>
    </location>
</feature>
<dbReference type="GO" id="GO:0000045">
    <property type="term" value="P:autophagosome assembly"/>
    <property type="evidence" value="ECO:0007669"/>
    <property type="project" value="TreeGrafter"/>
</dbReference>
<dbReference type="PANTHER" id="PTHR23333:SF20">
    <property type="entry name" value="NSFL1 COFACTOR P47"/>
    <property type="match status" value="1"/>
</dbReference>
<organism evidence="3">
    <name type="scientific">Timema californicum</name>
    <name type="common">California timema</name>
    <name type="synonym">Walking stick</name>
    <dbReference type="NCBI Taxonomy" id="61474"/>
    <lineage>
        <taxon>Eukaryota</taxon>
        <taxon>Metazoa</taxon>
        <taxon>Ecdysozoa</taxon>
        <taxon>Arthropoda</taxon>
        <taxon>Hexapoda</taxon>
        <taxon>Insecta</taxon>
        <taxon>Pterygota</taxon>
        <taxon>Neoptera</taxon>
        <taxon>Polyneoptera</taxon>
        <taxon>Phasmatodea</taxon>
        <taxon>Timematodea</taxon>
        <taxon>Timematoidea</taxon>
        <taxon>Timematidae</taxon>
        <taxon>Timema</taxon>
    </lineage>
</organism>
<dbReference type="GO" id="GO:0043130">
    <property type="term" value="F:ubiquitin binding"/>
    <property type="evidence" value="ECO:0007669"/>
    <property type="project" value="TreeGrafter"/>
</dbReference>
<dbReference type="AlphaFoldDB" id="A0A7R9J628"/>
<evidence type="ECO:0000313" key="3">
    <source>
        <dbReference type="EMBL" id="CAD7573379.1"/>
    </source>
</evidence>
<dbReference type="PROSITE" id="PS50033">
    <property type="entry name" value="UBX"/>
    <property type="match status" value="1"/>
</dbReference>
<dbReference type="GO" id="GO:0005634">
    <property type="term" value="C:nucleus"/>
    <property type="evidence" value="ECO:0007669"/>
    <property type="project" value="TreeGrafter"/>
</dbReference>
<dbReference type="Gene3D" id="3.10.20.90">
    <property type="entry name" value="Phosphatidylinositol 3-kinase Catalytic Subunit, Chain A, domain 1"/>
    <property type="match status" value="1"/>
</dbReference>
<dbReference type="PANTHER" id="PTHR23333">
    <property type="entry name" value="UBX DOMAIN CONTAINING PROTEIN"/>
    <property type="match status" value="1"/>
</dbReference>
<dbReference type="GO" id="GO:0043161">
    <property type="term" value="P:proteasome-mediated ubiquitin-dependent protein catabolic process"/>
    <property type="evidence" value="ECO:0007669"/>
    <property type="project" value="TreeGrafter"/>
</dbReference>
<dbReference type="GO" id="GO:0007030">
    <property type="term" value="P:Golgi organization"/>
    <property type="evidence" value="ECO:0007669"/>
    <property type="project" value="TreeGrafter"/>
</dbReference>
<feature type="region of interest" description="Disordered" evidence="1">
    <location>
        <begin position="68"/>
        <end position="87"/>
    </location>
</feature>
<gene>
    <name evidence="3" type="ORF">TCMB3V08_LOCUS6017</name>
</gene>
<feature type="compositionally biased region" description="Basic and acidic residues" evidence="1">
    <location>
        <begin position="151"/>
        <end position="164"/>
    </location>
</feature>
<proteinExistence type="predicted"/>
<dbReference type="InterPro" id="IPR001012">
    <property type="entry name" value="UBX_dom"/>
</dbReference>
<dbReference type="CDD" id="cd01770">
    <property type="entry name" value="UBX_UBXN2"/>
    <property type="match status" value="1"/>
</dbReference>
<dbReference type="Pfam" id="PF00789">
    <property type="entry name" value="UBX"/>
    <property type="match status" value="1"/>
</dbReference>
<protein>
    <submittedName>
        <fullName evidence="3">(California timema) hypothetical protein</fullName>
    </submittedName>
</protein>
<reference evidence="3" key="1">
    <citation type="submission" date="2020-11" db="EMBL/GenBank/DDBJ databases">
        <authorList>
            <person name="Tran Van P."/>
        </authorList>
    </citation>
    <scope>NUCLEOTIDE SEQUENCE</scope>
</reference>
<feature type="region of interest" description="Disordered" evidence="1">
    <location>
        <begin position="145"/>
        <end position="164"/>
    </location>
</feature>